<evidence type="ECO:0000313" key="3">
    <source>
        <dbReference type="Proteomes" id="UP000215059"/>
    </source>
</evidence>
<dbReference type="OrthoDB" id="2880030at2"/>
<proteinExistence type="predicted"/>
<evidence type="ECO:0000256" key="1">
    <source>
        <dbReference type="SAM" id="SignalP"/>
    </source>
</evidence>
<evidence type="ECO:0008006" key="4">
    <source>
        <dbReference type="Google" id="ProtNLM"/>
    </source>
</evidence>
<accession>A0A235FAB7</accession>
<dbReference type="RefSeq" id="WP_094252432.1">
    <property type="nucleotide sequence ID" value="NZ_JBHLXL010000001.1"/>
</dbReference>
<evidence type="ECO:0000313" key="2">
    <source>
        <dbReference type="EMBL" id="OYD58291.1"/>
    </source>
</evidence>
<comment type="caution">
    <text evidence="2">The sequence shown here is derived from an EMBL/GenBank/DDBJ whole genome shotgun (WGS) entry which is preliminary data.</text>
</comment>
<dbReference type="AlphaFoldDB" id="A0A235FAB7"/>
<reference evidence="2 3" key="1">
    <citation type="submission" date="2017-07" db="EMBL/GenBank/DDBJ databases">
        <title>Fictibacillus sp. nov. GDSW-R2A3 Genome sequencing and assembly.</title>
        <authorList>
            <person name="Mayilraj S."/>
        </authorList>
    </citation>
    <scope>NUCLEOTIDE SEQUENCE [LARGE SCALE GENOMIC DNA]</scope>
    <source>
        <strain evidence="2 3">GDSW-R2A3</strain>
    </source>
</reference>
<name>A0A235FAB7_9BACL</name>
<feature type="chain" id="PRO_5038793373" description="DUF3993 domain-containing protein" evidence="1">
    <location>
        <begin position="19"/>
        <end position="172"/>
    </location>
</feature>
<feature type="signal peptide" evidence="1">
    <location>
        <begin position="1"/>
        <end position="18"/>
    </location>
</feature>
<dbReference type="Proteomes" id="UP000215059">
    <property type="component" value="Unassembled WGS sequence"/>
</dbReference>
<protein>
    <recommendedName>
        <fullName evidence="4">DUF3993 domain-containing protein</fullName>
    </recommendedName>
</protein>
<keyword evidence="1" id="KW-0732">Signal</keyword>
<gene>
    <name evidence="2" type="ORF">CGZ90_10455</name>
</gene>
<sequence length="172" mass="19455">MKKLVALIAVLAITFVLSPNLIHDSSKDTGTMVLGEKTAVAEDTPKNTQLNPEVLAAEFMNRLKQKTDENYKVLRFKNKSGLIHYISEVSSPKVAAYYVNGLYEEKDGALYVIPTELPPWFEEGKPFETVKINENSYHIVQKNSSDLYGSYEITLGAEKKKDKWIITFVHVK</sequence>
<dbReference type="EMBL" id="NOII01000002">
    <property type="protein sequence ID" value="OYD58291.1"/>
    <property type="molecule type" value="Genomic_DNA"/>
</dbReference>
<keyword evidence="3" id="KW-1185">Reference proteome</keyword>
<organism evidence="2 3">
    <name type="scientific">Fictibacillus aquaticus</name>
    <dbReference type="NCBI Taxonomy" id="2021314"/>
    <lineage>
        <taxon>Bacteria</taxon>
        <taxon>Bacillati</taxon>
        <taxon>Bacillota</taxon>
        <taxon>Bacilli</taxon>
        <taxon>Bacillales</taxon>
        <taxon>Fictibacillaceae</taxon>
        <taxon>Fictibacillus</taxon>
    </lineage>
</organism>